<evidence type="ECO:0000313" key="2">
    <source>
        <dbReference type="EMBL" id="KAJ7083676.1"/>
    </source>
</evidence>
<sequence length="220" mass="24402">MPVPETVSLPHYSLLHYFTLLPLSYGRRESAVRQLLTFQSSIQPVRYPAQAPEVPISKPSSSNDDALPNDARKALQRWRSPKRRGAGGTEPSPPFVRDALPHMDATLAPQSEGRNPSFRRRSAARNEQDWSRRIGRWSRGRLGGGDYQGPHMGRREERPRPYGPNLGFLRGNELSGRSQSRLQASSHQGSPASIRQRPGGVPPILPPSSTSTTIRAVSEN</sequence>
<keyword evidence="3" id="KW-1185">Reference proteome</keyword>
<comment type="caution">
    <text evidence="2">The sequence shown here is derived from an EMBL/GenBank/DDBJ whole genome shotgun (WGS) entry which is preliminary data.</text>
</comment>
<accession>A0AAD6XM06</accession>
<reference evidence="2" key="1">
    <citation type="submission" date="2023-03" db="EMBL/GenBank/DDBJ databases">
        <title>Massive genome expansion in bonnet fungi (Mycena s.s.) driven by repeated elements and novel gene families across ecological guilds.</title>
        <authorList>
            <consortium name="Lawrence Berkeley National Laboratory"/>
            <person name="Harder C.B."/>
            <person name="Miyauchi S."/>
            <person name="Viragh M."/>
            <person name="Kuo A."/>
            <person name="Thoen E."/>
            <person name="Andreopoulos B."/>
            <person name="Lu D."/>
            <person name="Skrede I."/>
            <person name="Drula E."/>
            <person name="Henrissat B."/>
            <person name="Morin E."/>
            <person name="Kohler A."/>
            <person name="Barry K."/>
            <person name="LaButti K."/>
            <person name="Morin E."/>
            <person name="Salamov A."/>
            <person name="Lipzen A."/>
            <person name="Mereny Z."/>
            <person name="Hegedus B."/>
            <person name="Baldrian P."/>
            <person name="Stursova M."/>
            <person name="Weitz H."/>
            <person name="Taylor A."/>
            <person name="Grigoriev I.V."/>
            <person name="Nagy L.G."/>
            <person name="Martin F."/>
            <person name="Kauserud H."/>
        </authorList>
    </citation>
    <scope>NUCLEOTIDE SEQUENCE</scope>
    <source>
        <strain evidence="2">CBHHK173m</strain>
    </source>
</reference>
<evidence type="ECO:0000256" key="1">
    <source>
        <dbReference type="SAM" id="MobiDB-lite"/>
    </source>
</evidence>
<dbReference type="EMBL" id="JARJCN010000040">
    <property type="protein sequence ID" value="KAJ7083676.1"/>
    <property type="molecule type" value="Genomic_DNA"/>
</dbReference>
<feature type="compositionally biased region" description="Basic residues" evidence="1">
    <location>
        <begin position="74"/>
        <end position="85"/>
    </location>
</feature>
<dbReference type="AlphaFoldDB" id="A0AAD6XM06"/>
<feature type="region of interest" description="Disordered" evidence="1">
    <location>
        <begin position="52"/>
        <end position="220"/>
    </location>
</feature>
<protein>
    <submittedName>
        <fullName evidence="2">Uncharacterized protein</fullName>
    </submittedName>
</protein>
<proteinExistence type="predicted"/>
<organism evidence="2 3">
    <name type="scientific">Mycena belliarum</name>
    <dbReference type="NCBI Taxonomy" id="1033014"/>
    <lineage>
        <taxon>Eukaryota</taxon>
        <taxon>Fungi</taxon>
        <taxon>Dikarya</taxon>
        <taxon>Basidiomycota</taxon>
        <taxon>Agaricomycotina</taxon>
        <taxon>Agaricomycetes</taxon>
        <taxon>Agaricomycetidae</taxon>
        <taxon>Agaricales</taxon>
        <taxon>Marasmiineae</taxon>
        <taxon>Mycenaceae</taxon>
        <taxon>Mycena</taxon>
    </lineage>
</organism>
<dbReference type="Proteomes" id="UP001222325">
    <property type="component" value="Unassembled WGS sequence"/>
</dbReference>
<feature type="compositionally biased region" description="Polar residues" evidence="1">
    <location>
        <begin position="175"/>
        <end position="193"/>
    </location>
</feature>
<evidence type="ECO:0000313" key="3">
    <source>
        <dbReference type="Proteomes" id="UP001222325"/>
    </source>
</evidence>
<gene>
    <name evidence="2" type="ORF">B0H15DRAFT_418453</name>
</gene>
<name>A0AAD6XM06_9AGAR</name>